<organism evidence="1 2">
    <name type="scientific">Frankliniella fusca</name>
    <dbReference type="NCBI Taxonomy" id="407009"/>
    <lineage>
        <taxon>Eukaryota</taxon>
        <taxon>Metazoa</taxon>
        <taxon>Ecdysozoa</taxon>
        <taxon>Arthropoda</taxon>
        <taxon>Hexapoda</taxon>
        <taxon>Insecta</taxon>
        <taxon>Pterygota</taxon>
        <taxon>Neoptera</taxon>
        <taxon>Paraneoptera</taxon>
        <taxon>Thysanoptera</taxon>
        <taxon>Terebrantia</taxon>
        <taxon>Thripoidea</taxon>
        <taxon>Thripidae</taxon>
        <taxon>Frankliniella</taxon>
    </lineage>
</organism>
<keyword evidence="1" id="KW-0067">ATP-binding</keyword>
<keyword evidence="1" id="KW-0547">Nucleotide-binding</keyword>
<dbReference type="AlphaFoldDB" id="A0AAE1HER1"/>
<dbReference type="EMBL" id="JAHWGI010000985">
    <property type="protein sequence ID" value="KAK3919994.1"/>
    <property type="molecule type" value="Genomic_DNA"/>
</dbReference>
<keyword evidence="2" id="KW-1185">Reference proteome</keyword>
<comment type="caution">
    <text evidence="1">The sequence shown here is derived from an EMBL/GenBank/DDBJ whole genome shotgun (WGS) entry which is preliminary data.</text>
</comment>
<dbReference type="Proteomes" id="UP001219518">
    <property type="component" value="Unassembled WGS sequence"/>
</dbReference>
<evidence type="ECO:0000313" key="1">
    <source>
        <dbReference type="EMBL" id="KAK3919994.1"/>
    </source>
</evidence>
<sequence>MLYFKAVVPKKHLRSKGYIALLDLLEVDIGAEAELFPLQKDYVSSGGYALLLLKIINWIPWIGQFLHGEA</sequence>
<reference evidence="1" key="2">
    <citation type="journal article" date="2023" name="BMC Genomics">
        <title>Pest status, molecular evolution, and epigenetic factors derived from the genome assembly of Frankliniella fusca, a thysanopteran phytovirus vector.</title>
        <authorList>
            <person name="Catto M.A."/>
            <person name="Labadie P.E."/>
            <person name="Jacobson A.L."/>
            <person name="Kennedy G.G."/>
            <person name="Srinivasan R."/>
            <person name="Hunt B.G."/>
        </authorList>
    </citation>
    <scope>NUCLEOTIDE SEQUENCE</scope>
    <source>
        <strain evidence="1">PL_HMW_Pooled</strain>
    </source>
</reference>
<dbReference type="GO" id="GO:0004386">
    <property type="term" value="F:helicase activity"/>
    <property type="evidence" value="ECO:0007669"/>
    <property type="project" value="UniProtKB-KW"/>
</dbReference>
<keyword evidence="1" id="KW-0347">Helicase</keyword>
<reference evidence="1" key="1">
    <citation type="submission" date="2021-07" db="EMBL/GenBank/DDBJ databases">
        <authorList>
            <person name="Catto M.A."/>
            <person name="Jacobson A."/>
            <person name="Kennedy G."/>
            <person name="Labadie P."/>
            <person name="Hunt B.G."/>
            <person name="Srinivasan R."/>
        </authorList>
    </citation>
    <scope>NUCLEOTIDE SEQUENCE</scope>
    <source>
        <strain evidence="1">PL_HMW_Pooled</strain>
        <tissue evidence="1">Head</tissue>
    </source>
</reference>
<gene>
    <name evidence="1" type="ORF">KUF71_009281</name>
</gene>
<keyword evidence="1" id="KW-0378">Hydrolase</keyword>
<accession>A0AAE1HER1</accession>
<name>A0AAE1HER1_9NEOP</name>
<protein>
    <submittedName>
        <fullName evidence="1">Helicase SWR1</fullName>
    </submittedName>
</protein>
<proteinExistence type="predicted"/>
<evidence type="ECO:0000313" key="2">
    <source>
        <dbReference type="Proteomes" id="UP001219518"/>
    </source>
</evidence>